<reference evidence="5" key="1">
    <citation type="journal article" date="2019" name="Curr. Biol.">
        <title>Genome Sequence of Striga asiatica Provides Insight into the Evolution of Plant Parasitism.</title>
        <authorList>
            <person name="Yoshida S."/>
            <person name="Kim S."/>
            <person name="Wafula E.K."/>
            <person name="Tanskanen J."/>
            <person name="Kim Y.M."/>
            <person name="Honaas L."/>
            <person name="Yang Z."/>
            <person name="Spallek T."/>
            <person name="Conn C.E."/>
            <person name="Ichihashi Y."/>
            <person name="Cheong K."/>
            <person name="Cui S."/>
            <person name="Der J.P."/>
            <person name="Gundlach H."/>
            <person name="Jiao Y."/>
            <person name="Hori C."/>
            <person name="Ishida J.K."/>
            <person name="Kasahara H."/>
            <person name="Kiba T."/>
            <person name="Kim M.S."/>
            <person name="Koo N."/>
            <person name="Laohavisit A."/>
            <person name="Lee Y.H."/>
            <person name="Lumba S."/>
            <person name="McCourt P."/>
            <person name="Mortimer J.C."/>
            <person name="Mutuku J.M."/>
            <person name="Nomura T."/>
            <person name="Sasaki-Sekimoto Y."/>
            <person name="Seto Y."/>
            <person name="Wang Y."/>
            <person name="Wakatake T."/>
            <person name="Sakakibara H."/>
            <person name="Demura T."/>
            <person name="Yamaguchi S."/>
            <person name="Yoneyama K."/>
            <person name="Manabe R.I."/>
            <person name="Nelson D.C."/>
            <person name="Schulman A.H."/>
            <person name="Timko M.P."/>
            <person name="dePamphilis C.W."/>
            <person name="Choi D."/>
            <person name="Shirasu K."/>
        </authorList>
    </citation>
    <scope>NUCLEOTIDE SEQUENCE [LARGE SCALE GENOMIC DNA]</scope>
    <source>
        <strain evidence="5">cv. UVA1</strain>
    </source>
</reference>
<evidence type="ECO:0000256" key="2">
    <source>
        <dbReference type="ARBA" id="ARBA00023186"/>
    </source>
</evidence>
<evidence type="ECO:0000259" key="3">
    <source>
        <dbReference type="PROSITE" id="PS50076"/>
    </source>
</evidence>
<dbReference type="OrthoDB" id="448954at2759"/>
<dbReference type="InterPro" id="IPR036386">
    <property type="entry name" value="HscB_C_sf"/>
</dbReference>
<dbReference type="CDD" id="cd06257">
    <property type="entry name" value="DnaJ"/>
    <property type="match status" value="1"/>
</dbReference>
<accession>A0A5A7P3Q8</accession>
<dbReference type="GO" id="GO:0051087">
    <property type="term" value="F:protein-folding chaperone binding"/>
    <property type="evidence" value="ECO:0007669"/>
    <property type="project" value="InterPro"/>
</dbReference>
<dbReference type="PROSITE" id="PS50076">
    <property type="entry name" value="DNAJ_2"/>
    <property type="match status" value="1"/>
</dbReference>
<dbReference type="NCBIfam" id="TIGR00714">
    <property type="entry name" value="hscB"/>
    <property type="match status" value="1"/>
</dbReference>
<dbReference type="InterPro" id="IPR009073">
    <property type="entry name" value="HscB_oligo_C"/>
</dbReference>
<dbReference type="Gene3D" id="1.10.287.110">
    <property type="entry name" value="DnaJ domain"/>
    <property type="match status" value="1"/>
</dbReference>
<dbReference type="Gene3D" id="1.20.1280.20">
    <property type="entry name" value="HscB, C-terminal domain"/>
    <property type="match status" value="1"/>
</dbReference>
<dbReference type="GO" id="GO:0044571">
    <property type="term" value="P:[2Fe-2S] cluster assembly"/>
    <property type="evidence" value="ECO:0007669"/>
    <property type="project" value="InterPro"/>
</dbReference>
<sequence>MWKKKLHHSTQISTILTRAITSANFCPSNSISRCCNPPTSNFSSSSSFLRGRPKGRTFYSARNLIFPASSKTLTRDFANSFLKIERFFCLQSNSALKSHCWNCGFEPDNTMPFLFCQACRSVQPVDETIDYFQIFGQGREYKLEVDKLEKKYKDWQKKLHPDLVHSKSQREREYAAEQSARVIDAYRTLTDPLSRAIYILKLEAVLVDEEERITDPELLAESEDYGMWMSNHISMCINVVPLSNLITEIMELREAVDEADDTRALNEIQSQLREKLVHLTDSFEDAYRNKNFENALASIRRMTYYKRASEEIVKKV</sequence>
<proteinExistence type="inferred from homology"/>
<dbReference type="PANTHER" id="PTHR14021">
    <property type="entry name" value="IRON-SULFUR CLUSTER CO-CHAPERONE PROTEIN HSCB"/>
    <property type="match status" value="1"/>
</dbReference>
<evidence type="ECO:0000256" key="1">
    <source>
        <dbReference type="ARBA" id="ARBA00010476"/>
    </source>
</evidence>
<dbReference type="Pfam" id="PF07743">
    <property type="entry name" value="HSCB_C"/>
    <property type="match status" value="1"/>
</dbReference>
<comment type="similarity">
    <text evidence="1">Belongs to the HscB family.</text>
</comment>
<dbReference type="InterPro" id="IPR004640">
    <property type="entry name" value="HscB"/>
</dbReference>
<dbReference type="AlphaFoldDB" id="A0A5A7P3Q8"/>
<dbReference type="SUPFAM" id="SSF46565">
    <property type="entry name" value="Chaperone J-domain"/>
    <property type="match status" value="1"/>
</dbReference>
<dbReference type="FunFam" id="1.10.287.110:FF:000082">
    <property type="entry name" value="Iron-sulfur cluster co-chaperone protein HscB, mitochondrial"/>
    <property type="match status" value="1"/>
</dbReference>
<dbReference type="Proteomes" id="UP000325081">
    <property type="component" value="Unassembled WGS sequence"/>
</dbReference>
<evidence type="ECO:0000313" key="4">
    <source>
        <dbReference type="EMBL" id="GER27369.1"/>
    </source>
</evidence>
<dbReference type="InterPro" id="IPR036869">
    <property type="entry name" value="J_dom_sf"/>
</dbReference>
<feature type="domain" description="J" evidence="3">
    <location>
        <begin position="130"/>
        <end position="202"/>
    </location>
</feature>
<protein>
    <submittedName>
        <fullName evidence="4">Co-chaperone protein HscB</fullName>
    </submittedName>
</protein>
<keyword evidence="2" id="KW-0143">Chaperone</keyword>
<dbReference type="SUPFAM" id="SSF47144">
    <property type="entry name" value="HSC20 (HSCB), C-terminal oligomerisation domain"/>
    <property type="match status" value="1"/>
</dbReference>
<name>A0A5A7P3Q8_STRAF</name>
<organism evidence="4 5">
    <name type="scientific">Striga asiatica</name>
    <name type="common">Asiatic witchweed</name>
    <name type="synonym">Buchnera asiatica</name>
    <dbReference type="NCBI Taxonomy" id="4170"/>
    <lineage>
        <taxon>Eukaryota</taxon>
        <taxon>Viridiplantae</taxon>
        <taxon>Streptophyta</taxon>
        <taxon>Embryophyta</taxon>
        <taxon>Tracheophyta</taxon>
        <taxon>Spermatophyta</taxon>
        <taxon>Magnoliopsida</taxon>
        <taxon>eudicotyledons</taxon>
        <taxon>Gunneridae</taxon>
        <taxon>Pentapetalae</taxon>
        <taxon>asterids</taxon>
        <taxon>lamiids</taxon>
        <taxon>Lamiales</taxon>
        <taxon>Orobanchaceae</taxon>
        <taxon>Buchnereae</taxon>
        <taxon>Striga</taxon>
    </lineage>
</organism>
<dbReference type="GO" id="GO:0001671">
    <property type="term" value="F:ATPase activator activity"/>
    <property type="evidence" value="ECO:0007669"/>
    <property type="project" value="InterPro"/>
</dbReference>
<dbReference type="PANTHER" id="PTHR14021:SF15">
    <property type="entry name" value="IRON-SULFUR CLUSTER CO-CHAPERONE PROTEIN HSCB"/>
    <property type="match status" value="1"/>
</dbReference>
<dbReference type="InterPro" id="IPR001623">
    <property type="entry name" value="DnaJ_domain"/>
</dbReference>
<dbReference type="EMBL" id="BKCP01001780">
    <property type="protein sequence ID" value="GER27369.1"/>
    <property type="molecule type" value="Genomic_DNA"/>
</dbReference>
<keyword evidence="5" id="KW-1185">Reference proteome</keyword>
<gene>
    <name evidence="4" type="ORF">STAS_03069</name>
</gene>
<dbReference type="SMART" id="SM00271">
    <property type="entry name" value="DnaJ"/>
    <property type="match status" value="1"/>
</dbReference>
<comment type="caution">
    <text evidence="4">The sequence shown here is derived from an EMBL/GenBank/DDBJ whole genome shotgun (WGS) entry which is preliminary data.</text>
</comment>
<evidence type="ECO:0000313" key="5">
    <source>
        <dbReference type="Proteomes" id="UP000325081"/>
    </source>
</evidence>
<dbReference type="GO" id="GO:0051259">
    <property type="term" value="P:protein complex oligomerization"/>
    <property type="evidence" value="ECO:0007669"/>
    <property type="project" value="InterPro"/>
</dbReference>